<dbReference type="RefSeq" id="WP_011712930.1">
    <property type="nucleotide sequence ID" value="NC_008576.1"/>
</dbReference>
<protein>
    <recommendedName>
        <fullName evidence="3">Phage protein</fullName>
    </recommendedName>
</protein>
<evidence type="ECO:0000313" key="1">
    <source>
        <dbReference type="EMBL" id="ABK43775.1"/>
    </source>
</evidence>
<dbReference type="EMBL" id="CP000471">
    <property type="protein sequence ID" value="ABK43775.1"/>
    <property type="molecule type" value="Genomic_DNA"/>
</dbReference>
<evidence type="ECO:0008006" key="3">
    <source>
        <dbReference type="Google" id="ProtNLM"/>
    </source>
</evidence>
<reference evidence="2" key="1">
    <citation type="journal article" date="2009" name="Appl. Environ. Microbiol.">
        <title>Complete genome sequence of the chemolithoautotrophic marine magnetotactic coccus strain MC-1.</title>
        <authorList>
            <person name="Schubbe S."/>
            <person name="Williams T.J."/>
            <person name="Xie G."/>
            <person name="Kiss H.E."/>
            <person name="Brettin T.S."/>
            <person name="Martinez D."/>
            <person name="Ross C.A."/>
            <person name="Schuler D."/>
            <person name="Cox B.L."/>
            <person name="Nealson K.H."/>
            <person name="Bazylinski D.A."/>
        </authorList>
    </citation>
    <scope>NUCLEOTIDE SEQUENCE [LARGE SCALE GENOMIC DNA]</scope>
    <source>
        <strain evidence="2">ATCC BAA-1437 / JCM 17883 / MC-1</strain>
    </source>
</reference>
<reference evidence="1 2" key="2">
    <citation type="journal article" date="2012" name="Int. J. Syst. Evol. Microbiol.">
        <title>Magnetococcus marinus gen. nov., sp. nov., a marine, magnetotactic bacterium that represents a novel lineage (Magnetococcaceae fam. nov.; Magnetococcales ord. nov.) at the base of the Alphaproteobacteria.</title>
        <authorList>
            <person name="Bazylinski D.A."/>
            <person name="Williams T.J."/>
            <person name="Lefevre C.T."/>
            <person name="Berg R.J."/>
            <person name="Zhang C.L."/>
            <person name="Bowser S.S."/>
            <person name="Dean A.J."/>
            <person name="Beveridge T.J."/>
        </authorList>
    </citation>
    <scope>NUCLEOTIDE SEQUENCE [LARGE SCALE GENOMIC DNA]</scope>
    <source>
        <strain evidence="2">ATCC BAA-1437 / JCM 17883 / MC-1</strain>
    </source>
</reference>
<dbReference type="InterPro" id="IPR008018">
    <property type="entry name" value="Phage_tail_attach_FII"/>
</dbReference>
<name>A0L732_MAGMM</name>
<dbReference type="Proteomes" id="UP000002586">
    <property type="component" value="Chromosome"/>
</dbReference>
<dbReference type="OrthoDB" id="8232139at2"/>
<dbReference type="AlphaFoldDB" id="A0L732"/>
<dbReference type="HOGENOM" id="CLU_2233262_0_0_5"/>
<evidence type="ECO:0000313" key="2">
    <source>
        <dbReference type="Proteomes" id="UP000002586"/>
    </source>
</evidence>
<dbReference type="GO" id="GO:0019068">
    <property type="term" value="P:virion assembly"/>
    <property type="evidence" value="ECO:0007669"/>
    <property type="project" value="InterPro"/>
</dbReference>
<dbReference type="KEGG" id="mgm:Mmc1_1264"/>
<organism evidence="1 2">
    <name type="scientific">Magnetococcus marinus (strain ATCC BAA-1437 / JCM 17883 / MC-1)</name>
    <dbReference type="NCBI Taxonomy" id="156889"/>
    <lineage>
        <taxon>Bacteria</taxon>
        <taxon>Pseudomonadati</taxon>
        <taxon>Pseudomonadota</taxon>
        <taxon>Magnetococcia</taxon>
        <taxon>Magnetococcales</taxon>
        <taxon>Magnetococcaceae</taxon>
        <taxon>Magnetococcus</taxon>
    </lineage>
</organism>
<keyword evidence="2" id="KW-1185">Reference proteome</keyword>
<dbReference type="Pfam" id="PF05354">
    <property type="entry name" value="Phage_attach"/>
    <property type="match status" value="1"/>
</dbReference>
<dbReference type="Gene3D" id="2.40.10.180">
    <property type="entry name" value="Phage tail proteins"/>
    <property type="match status" value="1"/>
</dbReference>
<sequence length="105" mass="11236">MASWDDGLNGLNAACIEVFGQPIIHTPAGGEPSELSAIFDSSREITTIDAVGVPVQSYRPVIEGREADFLSRPVVGDGVAVGGINYRVMDVQPRGDGWLVLILRR</sequence>
<dbReference type="InterPro" id="IPR053734">
    <property type="entry name" value="Phage_Head-Tail_Connect_sf"/>
</dbReference>
<accession>A0L732</accession>
<proteinExistence type="predicted"/>
<gene>
    <name evidence="1" type="ordered locus">Mmc1_1264</name>
</gene>
<dbReference type="STRING" id="156889.Mmc1_1264"/>
<dbReference type="eggNOG" id="ENOG5033N3A">
    <property type="taxonomic scope" value="Bacteria"/>
</dbReference>